<dbReference type="GO" id="GO:0005829">
    <property type="term" value="C:cytosol"/>
    <property type="evidence" value="ECO:0007669"/>
    <property type="project" value="TreeGrafter"/>
</dbReference>
<organism evidence="12 13">
    <name type="scientific">Acidothermus cellulolyticus (strain ATCC 43068 / DSM 8971 / 11B)</name>
    <dbReference type="NCBI Taxonomy" id="351607"/>
    <lineage>
        <taxon>Bacteria</taxon>
        <taxon>Bacillati</taxon>
        <taxon>Actinomycetota</taxon>
        <taxon>Actinomycetes</taxon>
        <taxon>Acidothermales</taxon>
        <taxon>Acidothermaceae</taxon>
        <taxon>Acidothermus</taxon>
    </lineage>
</organism>
<dbReference type="GO" id="GO:0017111">
    <property type="term" value="F:ribonucleoside triphosphate phosphatase activity"/>
    <property type="evidence" value="ECO:0007669"/>
    <property type="project" value="InterPro"/>
</dbReference>
<proteinExistence type="inferred from homology"/>
<name>A0LVJ5_ACIC1</name>
<dbReference type="Pfam" id="PF01725">
    <property type="entry name" value="Ham1p_like"/>
    <property type="match status" value="1"/>
</dbReference>
<dbReference type="RefSeq" id="WP_011720518.1">
    <property type="nucleotide sequence ID" value="NC_008578.1"/>
</dbReference>
<comment type="similarity">
    <text evidence="1 10 11">Belongs to the HAM1 NTPase family.</text>
</comment>
<dbReference type="NCBIfam" id="TIGR00042">
    <property type="entry name" value="RdgB/HAM1 family non-canonical purine NTP pyrophosphatase"/>
    <property type="match status" value="1"/>
</dbReference>
<dbReference type="GO" id="GO:0009146">
    <property type="term" value="P:purine nucleoside triphosphate catabolic process"/>
    <property type="evidence" value="ECO:0007669"/>
    <property type="project" value="UniProtKB-UniRule"/>
</dbReference>
<dbReference type="GO" id="GO:0036222">
    <property type="term" value="F:XTP diphosphatase activity"/>
    <property type="evidence" value="ECO:0007669"/>
    <property type="project" value="UniProtKB-UniRule"/>
</dbReference>
<feature type="binding site" evidence="10">
    <location>
        <begin position="166"/>
        <end position="169"/>
    </location>
    <ligand>
        <name>substrate</name>
    </ligand>
</feature>
<keyword evidence="3 10" id="KW-0479">Metal-binding</keyword>
<dbReference type="KEGG" id="ace:Acel_1683"/>
<evidence type="ECO:0000256" key="11">
    <source>
        <dbReference type="RuleBase" id="RU003781"/>
    </source>
</evidence>
<dbReference type="PANTHER" id="PTHR11067:SF9">
    <property type="entry name" value="INOSINE TRIPHOSPHATE PYROPHOSPHATASE"/>
    <property type="match status" value="1"/>
</dbReference>
<dbReference type="eggNOG" id="COG0127">
    <property type="taxonomic scope" value="Bacteria"/>
</dbReference>
<feature type="binding site" evidence="10">
    <location>
        <begin position="14"/>
        <end position="19"/>
    </location>
    <ligand>
        <name>substrate</name>
    </ligand>
</feature>
<evidence type="ECO:0000256" key="8">
    <source>
        <dbReference type="ARBA" id="ARBA00051875"/>
    </source>
</evidence>
<dbReference type="PANTHER" id="PTHR11067">
    <property type="entry name" value="INOSINE TRIPHOSPHATE PYROPHOSPHATASE/HAM1 PROTEIN"/>
    <property type="match status" value="1"/>
</dbReference>
<accession>A0LVJ5</accession>
<evidence type="ECO:0000256" key="7">
    <source>
        <dbReference type="ARBA" id="ARBA00023080"/>
    </source>
</evidence>
<sequence length="211" mass="22341">MATSSSARRVVLATRNPHKLVELRRILSAAGLDSIELVGADAYPGLPEVAETGDSFEANARLKARAVCAFTGELAIADDSGLVVDALGGMPGIFSARWSGSLAGNQDRDRANLQLVLDQLADVPDDRRTAKFVCAAVAALPDGREFVAHGEVHGVITRAPRGTNGFGYDPIFELPSGRTTAELEPAEKDAVSHRGRAFRALVEILSAHGVW</sequence>
<evidence type="ECO:0000256" key="1">
    <source>
        <dbReference type="ARBA" id="ARBA00008023"/>
    </source>
</evidence>
<keyword evidence="5 10" id="KW-0378">Hydrolase</keyword>
<dbReference type="GO" id="GO:0036220">
    <property type="term" value="F:ITP diphosphatase activity"/>
    <property type="evidence" value="ECO:0007669"/>
    <property type="project" value="UniProtKB-UniRule"/>
</dbReference>
<dbReference type="SUPFAM" id="SSF52972">
    <property type="entry name" value="ITPase-like"/>
    <property type="match status" value="1"/>
</dbReference>
<comment type="cofactor">
    <cofactor evidence="10">
        <name>Mg(2+)</name>
        <dbReference type="ChEBI" id="CHEBI:18420"/>
    </cofactor>
    <text evidence="10">Binds 1 Mg(2+) ion per subunit.</text>
</comment>
<dbReference type="OrthoDB" id="9807456at2"/>
<evidence type="ECO:0000313" key="13">
    <source>
        <dbReference type="Proteomes" id="UP000008221"/>
    </source>
</evidence>
<comment type="caution">
    <text evidence="10">Lacks conserved residue(s) required for the propagation of feature annotation.</text>
</comment>
<feature type="active site" description="Proton acceptor" evidence="10">
    <location>
        <position position="79"/>
    </location>
</feature>
<protein>
    <recommendedName>
        <fullName evidence="10">dITP/XTP pyrophosphatase</fullName>
        <ecNumber evidence="10">3.6.1.66</ecNumber>
    </recommendedName>
    <alternativeName>
        <fullName evidence="10">Non-canonical purine NTP pyrophosphatase</fullName>
    </alternativeName>
    <alternativeName>
        <fullName evidence="10">Non-standard purine NTP pyrophosphatase</fullName>
    </alternativeName>
    <alternativeName>
        <fullName evidence="10">Nucleoside-triphosphate diphosphatase</fullName>
    </alternativeName>
    <alternativeName>
        <fullName evidence="10">Nucleoside-triphosphate pyrophosphatase</fullName>
        <shortName evidence="10">NTPase</shortName>
    </alternativeName>
</protein>
<dbReference type="Gene3D" id="3.90.950.10">
    <property type="match status" value="1"/>
</dbReference>
<dbReference type="HAMAP" id="MF_01405">
    <property type="entry name" value="Non_canon_purine_NTPase"/>
    <property type="match status" value="1"/>
</dbReference>
<comment type="catalytic activity">
    <reaction evidence="10">
        <text>ITP + H2O = IMP + diphosphate + H(+)</text>
        <dbReference type="Rhea" id="RHEA:29399"/>
        <dbReference type="ChEBI" id="CHEBI:15377"/>
        <dbReference type="ChEBI" id="CHEBI:15378"/>
        <dbReference type="ChEBI" id="CHEBI:33019"/>
        <dbReference type="ChEBI" id="CHEBI:58053"/>
        <dbReference type="ChEBI" id="CHEBI:61402"/>
        <dbReference type="EC" id="3.6.1.66"/>
    </reaction>
</comment>
<feature type="binding site" evidence="10">
    <location>
        <position position="188"/>
    </location>
    <ligand>
        <name>substrate</name>
    </ligand>
</feature>
<comment type="function">
    <text evidence="10">Pyrophosphatase that catalyzes the hydrolysis of nucleoside triphosphates to their monophosphate derivatives, with a high preference for the non-canonical purine nucleotides XTP (xanthosine triphosphate), dITP (deoxyinosine triphosphate) and ITP. Seems to function as a house-cleaning enzyme that removes non-canonical purine nucleotides from the nucleotide pool, thus preventing their incorporation into DNA/RNA and avoiding chromosomal lesions.</text>
</comment>
<feature type="binding site" evidence="10">
    <location>
        <position position="80"/>
    </location>
    <ligand>
        <name>substrate</name>
    </ligand>
</feature>
<dbReference type="Proteomes" id="UP000008221">
    <property type="component" value="Chromosome"/>
</dbReference>
<evidence type="ECO:0000256" key="2">
    <source>
        <dbReference type="ARBA" id="ARBA00011738"/>
    </source>
</evidence>
<dbReference type="HOGENOM" id="CLU_082080_0_1_11"/>
<feature type="binding site" evidence="10">
    <location>
        <position position="79"/>
    </location>
    <ligand>
        <name>Mg(2+)</name>
        <dbReference type="ChEBI" id="CHEBI:18420"/>
    </ligand>
</feature>
<dbReference type="GO" id="GO:0046872">
    <property type="term" value="F:metal ion binding"/>
    <property type="evidence" value="ECO:0007669"/>
    <property type="project" value="UniProtKB-KW"/>
</dbReference>
<dbReference type="GO" id="GO:0035870">
    <property type="term" value="F:dITP diphosphatase activity"/>
    <property type="evidence" value="ECO:0007669"/>
    <property type="project" value="UniProtKB-UniRule"/>
</dbReference>
<gene>
    <name evidence="12" type="ordered locus">Acel_1683</name>
</gene>
<dbReference type="STRING" id="351607.Acel_1683"/>
<comment type="catalytic activity">
    <reaction evidence="9 10">
        <text>XTP + H2O = XMP + diphosphate + H(+)</text>
        <dbReference type="Rhea" id="RHEA:28610"/>
        <dbReference type="ChEBI" id="CHEBI:15377"/>
        <dbReference type="ChEBI" id="CHEBI:15378"/>
        <dbReference type="ChEBI" id="CHEBI:33019"/>
        <dbReference type="ChEBI" id="CHEBI:57464"/>
        <dbReference type="ChEBI" id="CHEBI:61314"/>
        <dbReference type="EC" id="3.6.1.66"/>
    </reaction>
</comment>
<keyword evidence="6 10" id="KW-0460">Magnesium</keyword>
<dbReference type="GO" id="GO:0000166">
    <property type="term" value="F:nucleotide binding"/>
    <property type="evidence" value="ECO:0007669"/>
    <property type="project" value="UniProtKB-KW"/>
</dbReference>
<reference evidence="12 13" key="1">
    <citation type="journal article" date="2009" name="Genome Res.">
        <title>Complete genome of the cellulolytic thermophile Acidothermus cellulolyticus 11B provides insights into its ecophysiological and evolutionary adaptations.</title>
        <authorList>
            <person name="Barabote R.D."/>
            <person name="Xie G."/>
            <person name="Leu D.H."/>
            <person name="Normand P."/>
            <person name="Necsulea A."/>
            <person name="Daubin V."/>
            <person name="Medigue C."/>
            <person name="Adney W.S."/>
            <person name="Xu X.C."/>
            <person name="Lapidus A."/>
            <person name="Parales R.E."/>
            <person name="Detter C."/>
            <person name="Pujic P."/>
            <person name="Bruce D."/>
            <person name="Lavire C."/>
            <person name="Challacombe J.F."/>
            <person name="Brettin T.S."/>
            <person name="Berry A.M."/>
        </authorList>
    </citation>
    <scope>NUCLEOTIDE SEQUENCE [LARGE SCALE GENOMIC DNA]</scope>
    <source>
        <strain evidence="13">ATCC 43068 / DSM 8971 / 11B</strain>
    </source>
</reference>
<dbReference type="InterPro" id="IPR002637">
    <property type="entry name" value="RdgB/HAM1"/>
</dbReference>
<comment type="subunit">
    <text evidence="2 10">Homodimer.</text>
</comment>
<dbReference type="FunFam" id="3.90.950.10:FF:000001">
    <property type="entry name" value="dITP/XTP pyrophosphatase"/>
    <property type="match status" value="1"/>
</dbReference>
<evidence type="ECO:0000256" key="10">
    <source>
        <dbReference type="HAMAP-Rule" id="MF_01405"/>
    </source>
</evidence>
<dbReference type="InterPro" id="IPR020922">
    <property type="entry name" value="dITP/XTP_pyrophosphatase"/>
</dbReference>
<dbReference type="EC" id="3.6.1.66" evidence="10"/>
<dbReference type="AlphaFoldDB" id="A0LVJ5"/>
<evidence type="ECO:0000256" key="5">
    <source>
        <dbReference type="ARBA" id="ARBA00022801"/>
    </source>
</evidence>
<evidence type="ECO:0000256" key="4">
    <source>
        <dbReference type="ARBA" id="ARBA00022741"/>
    </source>
</evidence>
<feature type="binding site" evidence="10">
    <location>
        <begin position="193"/>
        <end position="194"/>
    </location>
    <ligand>
        <name>substrate</name>
    </ligand>
</feature>
<dbReference type="InParanoid" id="A0LVJ5"/>
<evidence type="ECO:0000256" key="3">
    <source>
        <dbReference type="ARBA" id="ARBA00022723"/>
    </source>
</evidence>
<evidence type="ECO:0000256" key="6">
    <source>
        <dbReference type="ARBA" id="ARBA00022842"/>
    </source>
</evidence>
<keyword evidence="13" id="KW-1185">Reference proteome</keyword>
<evidence type="ECO:0000313" key="12">
    <source>
        <dbReference type="EMBL" id="ABK53455.1"/>
    </source>
</evidence>
<dbReference type="EMBL" id="CP000481">
    <property type="protein sequence ID" value="ABK53455.1"/>
    <property type="molecule type" value="Genomic_DNA"/>
</dbReference>
<comment type="catalytic activity">
    <reaction evidence="8 10">
        <text>dITP + H2O = dIMP + diphosphate + H(+)</text>
        <dbReference type="Rhea" id="RHEA:28342"/>
        <dbReference type="ChEBI" id="CHEBI:15377"/>
        <dbReference type="ChEBI" id="CHEBI:15378"/>
        <dbReference type="ChEBI" id="CHEBI:33019"/>
        <dbReference type="ChEBI" id="CHEBI:61194"/>
        <dbReference type="ChEBI" id="CHEBI:61382"/>
        <dbReference type="EC" id="3.6.1.66"/>
    </reaction>
</comment>
<dbReference type="FunCoup" id="A0LVJ5">
    <property type="interactions" value="297"/>
</dbReference>
<keyword evidence="4 10" id="KW-0547">Nucleotide-binding</keyword>
<dbReference type="CDD" id="cd00515">
    <property type="entry name" value="HAM1"/>
    <property type="match status" value="1"/>
</dbReference>
<dbReference type="InterPro" id="IPR029001">
    <property type="entry name" value="ITPase-like_fam"/>
</dbReference>
<dbReference type="GO" id="GO:0009117">
    <property type="term" value="P:nucleotide metabolic process"/>
    <property type="evidence" value="ECO:0007669"/>
    <property type="project" value="UniProtKB-KW"/>
</dbReference>
<evidence type="ECO:0000256" key="9">
    <source>
        <dbReference type="ARBA" id="ARBA00052017"/>
    </source>
</evidence>
<keyword evidence="7 10" id="KW-0546">Nucleotide metabolism</keyword>